<dbReference type="InterPro" id="IPR013154">
    <property type="entry name" value="ADH-like_N"/>
</dbReference>
<evidence type="ECO:0000259" key="8">
    <source>
        <dbReference type="SMART" id="SM00829"/>
    </source>
</evidence>
<feature type="domain" description="Enoyl reductase (ER)" evidence="8">
    <location>
        <begin position="16"/>
        <end position="338"/>
    </location>
</feature>
<comment type="cofactor">
    <cofactor evidence="1 7">
        <name>Zn(2+)</name>
        <dbReference type="ChEBI" id="CHEBI:29105"/>
    </cofactor>
</comment>
<dbReference type="InterPro" id="IPR011032">
    <property type="entry name" value="GroES-like_sf"/>
</dbReference>
<dbReference type="PANTHER" id="PTHR42940">
    <property type="entry name" value="ALCOHOL DEHYDROGENASE 1-RELATED"/>
    <property type="match status" value="1"/>
</dbReference>
<evidence type="ECO:0000313" key="9">
    <source>
        <dbReference type="EMBL" id="KAF2707967.1"/>
    </source>
</evidence>
<dbReference type="FunFam" id="3.40.50.720:FF:000039">
    <property type="entry name" value="Alcohol dehydrogenase AdhP"/>
    <property type="match status" value="1"/>
</dbReference>
<dbReference type="AlphaFoldDB" id="A0A6G1K6G6"/>
<dbReference type="InterPro" id="IPR013149">
    <property type="entry name" value="ADH-like_C"/>
</dbReference>
<evidence type="ECO:0000256" key="6">
    <source>
        <dbReference type="ARBA" id="ARBA00023027"/>
    </source>
</evidence>
<dbReference type="SMART" id="SM00829">
    <property type="entry name" value="PKS_ER"/>
    <property type="match status" value="1"/>
</dbReference>
<organism evidence="9 10">
    <name type="scientific">Pleomassaria siparia CBS 279.74</name>
    <dbReference type="NCBI Taxonomy" id="1314801"/>
    <lineage>
        <taxon>Eukaryota</taxon>
        <taxon>Fungi</taxon>
        <taxon>Dikarya</taxon>
        <taxon>Ascomycota</taxon>
        <taxon>Pezizomycotina</taxon>
        <taxon>Dothideomycetes</taxon>
        <taxon>Pleosporomycetidae</taxon>
        <taxon>Pleosporales</taxon>
        <taxon>Pleomassariaceae</taxon>
        <taxon>Pleomassaria</taxon>
    </lineage>
</organism>
<accession>A0A6G1K6G6</accession>
<sequence length="340" mass="36093">MSLPKTYKQAVFNEAGGSLVLEEVPIKMPSAGDILVKVEACGVCHSDLFSQYNAFGGGLPRVPGHEIIGTVAVVGDDVTGWKTGDRIGGGWHGGHDATCEKCKRGLFQFCEPYVINGVTKNGGYAEYCFIRAEAAVRIPVEVDAAKYAPMLCAGSTVLTAIRSAGLQSGDTVAVQGLGGLGHMAIQFSKKMGYRVIAISRGRDKEASVRALGAHEYIDATACDAGEALKKLGYAKLVVTTAMDTKAMTPLIKGIGIFGKLLVLSLPQPSDITINTNDMLLRGVSVQAWPVGSCHDCERTVEFAHQKGVECAVEVFPLEKAQDAYDAMLSGAVRYRAVITM</sequence>
<dbReference type="GO" id="GO:0005737">
    <property type="term" value="C:cytoplasm"/>
    <property type="evidence" value="ECO:0007669"/>
    <property type="project" value="TreeGrafter"/>
</dbReference>
<evidence type="ECO:0000256" key="3">
    <source>
        <dbReference type="ARBA" id="ARBA00022723"/>
    </source>
</evidence>
<evidence type="ECO:0000313" key="10">
    <source>
        <dbReference type="Proteomes" id="UP000799428"/>
    </source>
</evidence>
<dbReference type="Pfam" id="PF08240">
    <property type="entry name" value="ADH_N"/>
    <property type="match status" value="1"/>
</dbReference>
<dbReference type="Gene3D" id="3.90.180.10">
    <property type="entry name" value="Medium-chain alcohol dehydrogenases, catalytic domain"/>
    <property type="match status" value="1"/>
</dbReference>
<dbReference type="InterPro" id="IPR002328">
    <property type="entry name" value="ADH_Zn_CS"/>
</dbReference>
<dbReference type="SUPFAM" id="SSF51735">
    <property type="entry name" value="NAD(P)-binding Rossmann-fold domains"/>
    <property type="match status" value="1"/>
</dbReference>
<evidence type="ECO:0000256" key="5">
    <source>
        <dbReference type="ARBA" id="ARBA00023002"/>
    </source>
</evidence>
<proteinExistence type="inferred from homology"/>
<dbReference type="InterPro" id="IPR036291">
    <property type="entry name" value="NAD(P)-bd_dom_sf"/>
</dbReference>
<dbReference type="PROSITE" id="PS00059">
    <property type="entry name" value="ADH_ZINC"/>
    <property type="match status" value="1"/>
</dbReference>
<dbReference type="EMBL" id="MU005772">
    <property type="protein sequence ID" value="KAF2707967.1"/>
    <property type="molecule type" value="Genomic_DNA"/>
</dbReference>
<comment type="similarity">
    <text evidence="2 7">Belongs to the zinc-containing alcohol dehydrogenase family.</text>
</comment>
<dbReference type="GO" id="GO:0008270">
    <property type="term" value="F:zinc ion binding"/>
    <property type="evidence" value="ECO:0007669"/>
    <property type="project" value="InterPro"/>
</dbReference>
<name>A0A6G1K6G6_9PLEO</name>
<dbReference type="Pfam" id="PF00107">
    <property type="entry name" value="ADH_zinc_N"/>
    <property type="match status" value="1"/>
</dbReference>
<dbReference type="SUPFAM" id="SSF50129">
    <property type="entry name" value="GroES-like"/>
    <property type="match status" value="1"/>
</dbReference>
<evidence type="ECO:0000256" key="4">
    <source>
        <dbReference type="ARBA" id="ARBA00022833"/>
    </source>
</evidence>
<dbReference type="Gene3D" id="3.40.50.720">
    <property type="entry name" value="NAD(P)-binding Rossmann-like Domain"/>
    <property type="match status" value="1"/>
</dbReference>
<evidence type="ECO:0000256" key="7">
    <source>
        <dbReference type="RuleBase" id="RU361277"/>
    </source>
</evidence>
<keyword evidence="6" id="KW-0520">NAD</keyword>
<gene>
    <name evidence="9" type="ORF">K504DRAFT_491735</name>
</gene>
<keyword evidence="10" id="KW-1185">Reference proteome</keyword>
<keyword evidence="5" id="KW-0560">Oxidoreductase</keyword>
<dbReference type="PANTHER" id="PTHR42940:SF7">
    <property type="entry name" value="ALCOHOL DEHYDROGENASE-LIKE N-TERMINAL DOMAIN-CONTAINING PROTEIN"/>
    <property type="match status" value="1"/>
</dbReference>
<dbReference type="OrthoDB" id="1560166at2759"/>
<dbReference type="GO" id="GO:0004022">
    <property type="term" value="F:alcohol dehydrogenase (NAD+) activity"/>
    <property type="evidence" value="ECO:0007669"/>
    <property type="project" value="TreeGrafter"/>
</dbReference>
<evidence type="ECO:0000256" key="1">
    <source>
        <dbReference type="ARBA" id="ARBA00001947"/>
    </source>
</evidence>
<dbReference type="Proteomes" id="UP000799428">
    <property type="component" value="Unassembled WGS sequence"/>
</dbReference>
<protein>
    <submittedName>
        <fullName evidence="9">Alcohol dehydrogenase GroES-like domain-containing protein</fullName>
    </submittedName>
</protein>
<dbReference type="InterPro" id="IPR020843">
    <property type="entry name" value="ER"/>
</dbReference>
<reference evidence="9" key="1">
    <citation type="journal article" date="2020" name="Stud. Mycol.">
        <title>101 Dothideomycetes genomes: a test case for predicting lifestyles and emergence of pathogens.</title>
        <authorList>
            <person name="Haridas S."/>
            <person name="Albert R."/>
            <person name="Binder M."/>
            <person name="Bloem J."/>
            <person name="Labutti K."/>
            <person name="Salamov A."/>
            <person name="Andreopoulos B."/>
            <person name="Baker S."/>
            <person name="Barry K."/>
            <person name="Bills G."/>
            <person name="Bluhm B."/>
            <person name="Cannon C."/>
            <person name="Castanera R."/>
            <person name="Culley D."/>
            <person name="Daum C."/>
            <person name="Ezra D."/>
            <person name="Gonzalez J."/>
            <person name="Henrissat B."/>
            <person name="Kuo A."/>
            <person name="Liang C."/>
            <person name="Lipzen A."/>
            <person name="Lutzoni F."/>
            <person name="Magnuson J."/>
            <person name="Mondo S."/>
            <person name="Nolan M."/>
            <person name="Ohm R."/>
            <person name="Pangilinan J."/>
            <person name="Park H.-J."/>
            <person name="Ramirez L."/>
            <person name="Alfaro M."/>
            <person name="Sun H."/>
            <person name="Tritt A."/>
            <person name="Yoshinaga Y."/>
            <person name="Zwiers L.-H."/>
            <person name="Turgeon B."/>
            <person name="Goodwin S."/>
            <person name="Spatafora J."/>
            <person name="Crous P."/>
            <person name="Grigoriev I."/>
        </authorList>
    </citation>
    <scope>NUCLEOTIDE SEQUENCE</scope>
    <source>
        <strain evidence="9">CBS 279.74</strain>
    </source>
</reference>
<keyword evidence="4 7" id="KW-0862">Zinc</keyword>
<keyword evidence="3 7" id="KW-0479">Metal-binding</keyword>
<evidence type="ECO:0000256" key="2">
    <source>
        <dbReference type="ARBA" id="ARBA00008072"/>
    </source>
</evidence>